<evidence type="ECO:0000313" key="2">
    <source>
        <dbReference type="Proteomes" id="UP000029736"/>
    </source>
</evidence>
<protein>
    <submittedName>
        <fullName evidence="1">Uncharacterized protein</fullName>
    </submittedName>
</protein>
<sequence>MPPVEKLVRGFERHTIPEEGWTHEAHLKVALWYLFHQGEEEALCRMRTGIIAYNLYLGHQNTPEAGYHETLTVFWITVLKHFLEAHPHLNYDEALSEFLQSPQSASAYPKTFFSESLLQSVRARSRWVAPDLQPL</sequence>
<organism evidence="1 2">
    <name type="scientific">Phaeodactylibacter xiamenensis</name>
    <dbReference type="NCBI Taxonomy" id="1524460"/>
    <lineage>
        <taxon>Bacteria</taxon>
        <taxon>Pseudomonadati</taxon>
        <taxon>Bacteroidota</taxon>
        <taxon>Saprospiria</taxon>
        <taxon>Saprospirales</taxon>
        <taxon>Haliscomenobacteraceae</taxon>
        <taxon>Phaeodactylibacter</taxon>
    </lineage>
</organism>
<comment type="caution">
    <text evidence="1">The sequence shown here is derived from an EMBL/GenBank/DDBJ whole genome shotgun (WGS) entry which is preliminary data.</text>
</comment>
<dbReference type="EMBL" id="JPOS01000090">
    <property type="protein sequence ID" value="KGE85509.1"/>
    <property type="molecule type" value="Genomic_DNA"/>
</dbReference>
<name>A0A098RZE4_9BACT</name>
<proteinExistence type="predicted"/>
<gene>
    <name evidence="1" type="ORF">IX84_28185</name>
</gene>
<keyword evidence="2" id="KW-1185">Reference proteome</keyword>
<dbReference type="Proteomes" id="UP000029736">
    <property type="component" value="Unassembled WGS sequence"/>
</dbReference>
<accession>A0A098RZE4</accession>
<reference evidence="1 2" key="1">
    <citation type="journal article" date="2014" name="Int. J. Syst. Evol. Microbiol.">
        <title>Phaeodactylibacter xiamenensis gen. nov., sp. nov., a member of the family Saprospiraceae isolated from the marine alga Phaeodactylum tricornutum.</title>
        <authorList>
            <person name="Chen Z.Jr."/>
            <person name="Lei X."/>
            <person name="Lai Q."/>
            <person name="Li Y."/>
            <person name="Zhang B."/>
            <person name="Zhang J."/>
            <person name="Zhang H."/>
            <person name="Yang L."/>
            <person name="Zheng W."/>
            <person name="Tian Y."/>
            <person name="Yu Z."/>
            <person name="Xu H.Jr."/>
            <person name="Zheng T."/>
        </authorList>
    </citation>
    <scope>NUCLEOTIDE SEQUENCE [LARGE SCALE GENOMIC DNA]</scope>
    <source>
        <strain evidence="1 2">KD52</strain>
    </source>
</reference>
<evidence type="ECO:0000313" key="1">
    <source>
        <dbReference type="EMBL" id="KGE85509.1"/>
    </source>
</evidence>
<dbReference type="AlphaFoldDB" id="A0A098RZE4"/>